<keyword evidence="2" id="KW-0472">Membrane</keyword>
<gene>
    <name evidence="3" type="ORF">ABXS05_21045</name>
</gene>
<organism evidence="3 4">
    <name type="scientific">Labrys neptuniae</name>
    <dbReference type="NCBI Taxonomy" id="376174"/>
    <lineage>
        <taxon>Bacteria</taxon>
        <taxon>Pseudomonadati</taxon>
        <taxon>Pseudomonadota</taxon>
        <taxon>Alphaproteobacteria</taxon>
        <taxon>Hyphomicrobiales</taxon>
        <taxon>Xanthobacteraceae</taxon>
        <taxon>Labrys</taxon>
    </lineage>
</organism>
<protein>
    <submittedName>
        <fullName evidence="3">Uncharacterized protein</fullName>
    </submittedName>
</protein>
<reference evidence="3 4" key="1">
    <citation type="submission" date="2024-07" db="EMBL/GenBank/DDBJ databases">
        <title>Description of Labrys sedimenti sp. nov., isolated from a diclofenac-degrading enrichment culture.</title>
        <authorList>
            <person name="Tancsics A."/>
            <person name="Csepanyi A."/>
        </authorList>
    </citation>
    <scope>NUCLEOTIDE SEQUENCE [LARGE SCALE GENOMIC DNA]</scope>
    <source>
        <strain evidence="3 4">LMG 23578</strain>
    </source>
</reference>
<keyword evidence="4" id="KW-1185">Reference proteome</keyword>
<proteinExistence type="predicted"/>
<evidence type="ECO:0000256" key="1">
    <source>
        <dbReference type="SAM" id="MobiDB-lite"/>
    </source>
</evidence>
<comment type="caution">
    <text evidence="3">The sequence shown here is derived from an EMBL/GenBank/DDBJ whole genome shotgun (WGS) entry which is preliminary data.</text>
</comment>
<keyword evidence="2" id="KW-0812">Transmembrane</keyword>
<evidence type="ECO:0000313" key="3">
    <source>
        <dbReference type="EMBL" id="MEW9308055.1"/>
    </source>
</evidence>
<accession>A0ABV3PQY6</accession>
<dbReference type="EMBL" id="JBFNQD010000007">
    <property type="protein sequence ID" value="MEW9308055.1"/>
    <property type="molecule type" value="Genomic_DNA"/>
</dbReference>
<feature type="compositionally biased region" description="Gly residues" evidence="1">
    <location>
        <begin position="67"/>
        <end position="81"/>
    </location>
</feature>
<evidence type="ECO:0000256" key="2">
    <source>
        <dbReference type="SAM" id="Phobius"/>
    </source>
</evidence>
<evidence type="ECO:0000313" key="4">
    <source>
        <dbReference type="Proteomes" id="UP001555786"/>
    </source>
</evidence>
<sequence>MENDIYTTALLALGGLFIGLGLVIAILWGSAAWERRRLSRRRHLRPLSFAFAASEWDASDTDAPVGSGDGHGGCGHGDGGH</sequence>
<name>A0ABV3PQY6_9HYPH</name>
<feature type="region of interest" description="Disordered" evidence="1">
    <location>
        <begin position="59"/>
        <end position="81"/>
    </location>
</feature>
<dbReference type="Proteomes" id="UP001555786">
    <property type="component" value="Unassembled WGS sequence"/>
</dbReference>
<dbReference type="RefSeq" id="WP_311940933.1">
    <property type="nucleotide sequence ID" value="NZ_JAVSCS010000030.1"/>
</dbReference>
<keyword evidence="2" id="KW-1133">Transmembrane helix</keyword>
<feature type="transmembrane region" description="Helical" evidence="2">
    <location>
        <begin position="6"/>
        <end position="33"/>
    </location>
</feature>